<evidence type="ECO:0000313" key="3">
    <source>
        <dbReference type="Proteomes" id="UP000293637"/>
    </source>
</evidence>
<dbReference type="InterPro" id="IPR031689">
    <property type="entry name" value="DUF5080"/>
</dbReference>
<feature type="transmembrane region" description="Helical" evidence="1">
    <location>
        <begin position="29"/>
        <end position="49"/>
    </location>
</feature>
<dbReference type="Pfam" id="PF16883">
    <property type="entry name" value="DUF5080"/>
    <property type="match status" value="2"/>
</dbReference>
<dbReference type="EMBL" id="SCHB01000002">
    <property type="protein sequence ID" value="TBW73024.1"/>
    <property type="molecule type" value="Genomic_DNA"/>
</dbReference>
<dbReference type="GeneID" id="58090234"/>
<evidence type="ECO:0000313" key="2">
    <source>
        <dbReference type="EMBL" id="TBW73024.1"/>
    </source>
</evidence>
<feature type="transmembrane region" description="Helical" evidence="1">
    <location>
        <begin position="381"/>
        <end position="402"/>
    </location>
</feature>
<feature type="transmembrane region" description="Helical" evidence="1">
    <location>
        <begin position="321"/>
        <end position="341"/>
    </location>
</feature>
<sequence length="403" mass="46659">MVILGLISIILLIILAIFTSMLKAQRIPIFGYFVDIVILALLMTIYFVGGGLNHSGLIAYVVFLHISSLIYIYLALKNYFIKLNKHKYNYAKKNQFNDKIAKDKAYDFRFTRRQAVYHFLIAIALIAIAKLRLTPEIEQDVLLFEFGYAYRFIIIGLAVIVLTFLIECYRMEKYGANLVRIIVPLGVALWAVISMLLLVKDVWIIVLLAIVVFGFYYVLCSTADMWFNHSIILPIILYSISGILFVIPFLFMQHNQKLINNSLFILILGILIYGLVVINALWKRPLRHQLKILMKYNNTLISAKIYNQTKKRMTSLRLSKYKFYIAMVALIILFTATKILVTPAMKDIAGKDIVALMMLLFFITVVFLVIDIISWLKRKQFVFITIKPLFVFGLYILLFIWLP</sequence>
<dbReference type="Proteomes" id="UP000293637">
    <property type="component" value="Unassembled WGS sequence"/>
</dbReference>
<dbReference type="RefSeq" id="WP_002492878.1">
    <property type="nucleotide sequence ID" value="NZ_AP021848.1"/>
</dbReference>
<comment type="caution">
    <text evidence="2">The sequence shown here is derived from an EMBL/GenBank/DDBJ whole genome shotgun (WGS) entry which is preliminary data.</text>
</comment>
<feature type="transmembrane region" description="Helical" evidence="1">
    <location>
        <begin position="353"/>
        <end position="374"/>
    </location>
</feature>
<keyword evidence="1" id="KW-1133">Transmembrane helix</keyword>
<keyword evidence="1" id="KW-0812">Transmembrane</keyword>
<name>A0A4Q9WCF5_STALU</name>
<gene>
    <name evidence="2" type="ORF">EQ812_04050</name>
</gene>
<feature type="transmembrane region" description="Helical" evidence="1">
    <location>
        <begin position="55"/>
        <end position="76"/>
    </location>
</feature>
<feature type="transmembrane region" description="Helical" evidence="1">
    <location>
        <begin position="148"/>
        <end position="166"/>
    </location>
</feature>
<organism evidence="2 3">
    <name type="scientific">Staphylococcus lugdunensis</name>
    <dbReference type="NCBI Taxonomy" id="28035"/>
    <lineage>
        <taxon>Bacteria</taxon>
        <taxon>Bacillati</taxon>
        <taxon>Bacillota</taxon>
        <taxon>Bacilli</taxon>
        <taxon>Bacillales</taxon>
        <taxon>Staphylococcaceae</taxon>
        <taxon>Staphylococcus</taxon>
    </lineage>
</organism>
<feature type="transmembrane region" description="Helical" evidence="1">
    <location>
        <begin position="178"/>
        <end position="196"/>
    </location>
</feature>
<proteinExistence type="predicted"/>
<feature type="transmembrane region" description="Helical" evidence="1">
    <location>
        <begin position="231"/>
        <end position="251"/>
    </location>
</feature>
<protein>
    <submittedName>
        <fullName evidence="2">DUF5080 family protein</fullName>
    </submittedName>
</protein>
<dbReference type="AlphaFoldDB" id="A0A4Q9WCF5"/>
<evidence type="ECO:0000256" key="1">
    <source>
        <dbReference type="SAM" id="Phobius"/>
    </source>
</evidence>
<feature type="transmembrane region" description="Helical" evidence="1">
    <location>
        <begin position="202"/>
        <end position="219"/>
    </location>
</feature>
<keyword evidence="1" id="KW-0472">Membrane</keyword>
<feature type="transmembrane region" description="Helical" evidence="1">
    <location>
        <begin position="263"/>
        <end position="282"/>
    </location>
</feature>
<reference evidence="2 3" key="1">
    <citation type="journal article" date="2019" name="Sci. Transl. Med.">
        <title>Quorum sensing between bacterial species on the skin protects against epidermal injury in atopic dermatitis.</title>
        <authorList>
            <person name="Williams M.R."/>
        </authorList>
    </citation>
    <scope>NUCLEOTIDE SEQUENCE [LARGE SCALE GENOMIC DNA]</scope>
    <source>
        <strain evidence="2 3">E7</strain>
    </source>
</reference>
<feature type="transmembrane region" description="Helical" evidence="1">
    <location>
        <begin position="115"/>
        <end position="133"/>
    </location>
</feature>
<accession>A0A4Q9WCF5</accession>
<feature type="transmembrane region" description="Helical" evidence="1">
    <location>
        <begin position="6"/>
        <end position="22"/>
    </location>
</feature>